<dbReference type="InterPro" id="IPR053830">
    <property type="entry name" value="DUF6922"/>
</dbReference>
<organism evidence="2 3">
    <name type="scientific">Hanamia caeni</name>
    <dbReference type="NCBI Taxonomy" id="2294116"/>
    <lineage>
        <taxon>Bacteria</taxon>
        <taxon>Pseudomonadati</taxon>
        <taxon>Bacteroidota</taxon>
        <taxon>Chitinophagia</taxon>
        <taxon>Chitinophagales</taxon>
        <taxon>Chitinophagaceae</taxon>
        <taxon>Hanamia</taxon>
    </lineage>
</organism>
<keyword evidence="3" id="KW-1185">Reference proteome</keyword>
<dbReference type="RefSeq" id="WP_123121132.1">
    <property type="nucleotide sequence ID" value="NZ_RJJR01000010.1"/>
</dbReference>
<dbReference type="AlphaFoldDB" id="A0A3M9NDM2"/>
<protein>
    <recommendedName>
        <fullName evidence="1">DUF6922 domain-containing protein</fullName>
    </recommendedName>
</protein>
<dbReference type="Pfam" id="PF21956">
    <property type="entry name" value="DUF6922"/>
    <property type="match status" value="1"/>
</dbReference>
<evidence type="ECO:0000313" key="3">
    <source>
        <dbReference type="Proteomes" id="UP000267223"/>
    </source>
</evidence>
<evidence type="ECO:0000259" key="1">
    <source>
        <dbReference type="Pfam" id="PF21956"/>
    </source>
</evidence>
<accession>A0A3M9NDM2</accession>
<comment type="caution">
    <text evidence="2">The sequence shown here is derived from an EMBL/GenBank/DDBJ whole genome shotgun (WGS) entry which is preliminary data.</text>
</comment>
<dbReference type="EMBL" id="RJJR01000010">
    <property type="protein sequence ID" value="RNI35407.1"/>
    <property type="molecule type" value="Genomic_DNA"/>
</dbReference>
<reference evidence="2 3" key="1">
    <citation type="submission" date="2018-11" db="EMBL/GenBank/DDBJ databases">
        <title>Draft genome sequence of Ferruginibacter sp. BO-59.</title>
        <authorList>
            <person name="Im W.T."/>
        </authorList>
    </citation>
    <scope>NUCLEOTIDE SEQUENCE [LARGE SCALE GENOMIC DNA]</scope>
    <source>
        <strain evidence="2 3">BO-59</strain>
    </source>
</reference>
<proteinExistence type="predicted"/>
<dbReference type="OrthoDB" id="1364214at2"/>
<sequence length="97" mass="11659">MKLTKFSNHLFWDVNRDQLDLEKDKSFIIHRVLTYGLWQDWLLIRDYFGVDDIAQTAMKFKELDSKSLAFISAVSETDVHKFRCYITKQSVPKHWNF</sequence>
<name>A0A3M9NDM2_9BACT</name>
<dbReference type="Proteomes" id="UP000267223">
    <property type="component" value="Unassembled WGS sequence"/>
</dbReference>
<evidence type="ECO:0000313" key="2">
    <source>
        <dbReference type="EMBL" id="RNI35407.1"/>
    </source>
</evidence>
<feature type="domain" description="DUF6922" evidence="1">
    <location>
        <begin position="6"/>
        <end position="56"/>
    </location>
</feature>
<gene>
    <name evidence="2" type="ORF">EFY79_12835</name>
</gene>